<proteinExistence type="predicted"/>
<dbReference type="GeneID" id="35598480"/>
<dbReference type="RefSeq" id="XP_023624332.1">
    <property type="nucleotide sequence ID" value="XM_023768564.1"/>
</dbReference>
<name>A0A2D3UWF5_9PEZI</name>
<evidence type="ECO:0000313" key="1">
    <source>
        <dbReference type="EMBL" id="CZT17440.1"/>
    </source>
</evidence>
<dbReference type="EMBL" id="FJUY01000004">
    <property type="protein sequence ID" value="CZT17440.1"/>
    <property type="molecule type" value="Genomic_DNA"/>
</dbReference>
<evidence type="ECO:0000313" key="2">
    <source>
        <dbReference type="Proteomes" id="UP000225277"/>
    </source>
</evidence>
<sequence>MSSADASCTPLSANKVPRCRLLELPTELRLEIYEFATVTSDVDNRIEITARGFQRSPLVLTCKAIHDDANNVFLRQNWFHHEMFGFNSTTLVKFEDFCETHLTFFQQQSMELAVTTNLSLVVLEDECLWHNLMAYLQSFHATKVTYALEQPAQIDGEHCDLETLMMRHIIGTMFMIVDLSEEEEPWGKFLVIFDGMRPSLIALDDKWARNLRE</sequence>
<protein>
    <recommendedName>
        <fullName evidence="3">F-box domain-containing protein</fullName>
    </recommendedName>
</protein>
<organism evidence="1 2">
    <name type="scientific">Ramularia collo-cygni</name>
    <dbReference type="NCBI Taxonomy" id="112498"/>
    <lineage>
        <taxon>Eukaryota</taxon>
        <taxon>Fungi</taxon>
        <taxon>Dikarya</taxon>
        <taxon>Ascomycota</taxon>
        <taxon>Pezizomycotina</taxon>
        <taxon>Dothideomycetes</taxon>
        <taxon>Dothideomycetidae</taxon>
        <taxon>Mycosphaerellales</taxon>
        <taxon>Mycosphaerellaceae</taxon>
        <taxon>Ramularia</taxon>
    </lineage>
</organism>
<gene>
    <name evidence="1" type="ORF">RCC_03274</name>
</gene>
<keyword evidence="2" id="KW-1185">Reference proteome</keyword>
<dbReference type="Proteomes" id="UP000225277">
    <property type="component" value="Unassembled WGS sequence"/>
</dbReference>
<dbReference type="AlphaFoldDB" id="A0A2D3UWF5"/>
<reference evidence="1 2" key="1">
    <citation type="submission" date="2016-03" db="EMBL/GenBank/DDBJ databases">
        <authorList>
            <person name="Ploux O."/>
        </authorList>
    </citation>
    <scope>NUCLEOTIDE SEQUENCE [LARGE SCALE GENOMIC DNA]</scope>
    <source>
        <strain evidence="1 2">URUG2</strain>
    </source>
</reference>
<evidence type="ECO:0008006" key="3">
    <source>
        <dbReference type="Google" id="ProtNLM"/>
    </source>
</evidence>
<accession>A0A2D3UWF5</accession>